<accession>A0ABD3MSF3</accession>
<dbReference type="InterPro" id="IPR036509">
    <property type="entry name" value="Met_Sox_Rdtase_MsrA_sf"/>
</dbReference>
<protein>
    <recommendedName>
        <fullName evidence="2">peptide-methionine (S)-S-oxide reductase</fullName>
        <ecNumber evidence="2">1.8.4.11</ecNumber>
    </recommendedName>
    <alternativeName>
        <fullName evidence="5">Peptide-methionine (S)-S-oxide reductase</fullName>
    </alternativeName>
    <alternativeName>
        <fullName evidence="4">Protein-methionine-S-oxide reductase</fullName>
    </alternativeName>
</protein>
<dbReference type="PANTHER" id="PTHR42799">
    <property type="entry name" value="MITOCHONDRIAL PEPTIDE METHIONINE SULFOXIDE REDUCTASE"/>
    <property type="match status" value="1"/>
</dbReference>
<evidence type="ECO:0000256" key="8">
    <source>
        <dbReference type="SAM" id="SignalP"/>
    </source>
</evidence>
<dbReference type="EMBL" id="JALLBG020000079">
    <property type="protein sequence ID" value="KAL3766885.1"/>
    <property type="molecule type" value="Genomic_DNA"/>
</dbReference>
<dbReference type="Pfam" id="PF01625">
    <property type="entry name" value="PMSR"/>
    <property type="match status" value="1"/>
</dbReference>
<evidence type="ECO:0000313" key="10">
    <source>
        <dbReference type="EMBL" id="KAL3766885.1"/>
    </source>
</evidence>
<keyword evidence="11" id="KW-1185">Reference proteome</keyword>
<evidence type="ECO:0000256" key="1">
    <source>
        <dbReference type="ARBA" id="ARBA00005591"/>
    </source>
</evidence>
<dbReference type="InterPro" id="IPR002569">
    <property type="entry name" value="Met_Sox_Rdtase_MsrA_dom"/>
</dbReference>
<dbReference type="SUPFAM" id="SSF55068">
    <property type="entry name" value="Peptide methionine sulfoxide reductase"/>
    <property type="match status" value="1"/>
</dbReference>
<keyword evidence="3" id="KW-0560">Oxidoreductase</keyword>
<comment type="catalytic activity">
    <reaction evidence="6">
        <text>L-methionyl-[protein] + [thioredoxin]-disulfide + H2O = L-methionyl-(S)-S-oxide-[protein] + [thioredoxin]-dithiol</text>
        <dbReference type="Rhea" id="RHEA:14217"/>
        <dbReference type="Rhea" id="RHEA-COMP:10698"/>
        <dbReference type="Rhea" id="RHEA-COMP:10700"/>
        <dbReference type="Rhea" id="RHEA-COMP:12313"/>
        <dbReference type="Rhea" id="RHEA-COMP:12315"/>
        <dbReference type="ChEBI" id="CHEBI:15377"/>
        <dbReference type="ChEBI" id="CHEBI:16044"/>
        <dbReference type="ChEBI" id="CHEBI:29950"/>
        <dbReference type="ChEBI" id="CHEBI:44120"/>
        <dbReference type="ChEBI" id="CHEBI:50058"/>
        <dbReference type="EC" id="1.8.4.11"/>
    </reaction>
</comment>
<evidence type="ECO:0000256" key="4">
    <source>
        <dbReference type="ARBA" id="ARBA00030273"/>
    </source>
</evidence>
<feature type="chain" id="PRO_5044776887" description="peptide-methionine (S)-S-oxide reductase" evidence="8">
    <location>
        <begin position="27"/>
        <end position="295"/>
    </location>
</feature>
<dbReference type="EC" id="1.8.4.11" evidence="2"/>
<name>A0ABD3MSF3_9STRA</name>
<dbReference type="PROSITE" id="PS51257">
    <property type="entry name" value="PROKAR_LIPOPROTEIN"/>
    <property type="match status" value="1"/>
</dbReference>
<evidence type="ECO:0000256" key="7">
    <source>
        <dbReference type="ARBA" id="ARBA00048782"/>
    </source>
</evidence>
<evidence type="ECO:0000256" key="2">
    <source>
        <dbReference type="ARBA" id="ARBA00012502"/>
    </source>
</evidence>
<evidence type="ECO:0000256" key="3">
    <source>
        <dbReference type="ARBA" id="ARBA00023002"/>
    </source>
</evidence>
<comment type="caution">
    <text evidence="10">The sequence shown here is derived from an EMBL/GenBank/DDBJ whole genome shotgun (WGS) entry which is preliminary data.</text>
</comment>
<evidence type="ECO:0000259" key="9">
    <source>
        <dbReference type="Pfam" id="PF01625"/>
    </source>
</evidence>
<proteinExistence type="inferred from homology"/>
<organism evidence="10 11">
    <name type="scientific">Discostella pseudostelligera</name>
    <dbReference type="NCBI Taxonomy" id="259834"/>
    <lineage>
        <taxon>Eukaryota</taxon>
        <taxon>Sar</taxon>
        <taxon>Stramenopiles</taxon>
        <taxon>Ochrophyta</taxon>
        <taxon>Bacillariophyta</taxon>
        <taxon>Coscinodiscophyceae</taxon>
        <taxon>Thalassiosirophycidae</taxon>
        <taxon>Stephanodiscales</taxon>
        <taxon>Stephanodiscaceae</taxon>
        <taxon>Discostella</taxon>
    </lineage>
</organism>
<dbReference type="Proteomes" id="UP001530293">
    <property type="component" value="Unassembled WGS sequence"/>
</dbReference>
<gene>
    <name evidence="10" type="ORF">ACHAWU_007975</name>
</gene>
<comment type="similarity">
    <text evidence="1">Belongs to the MsrA Met sulfoxide reductase family.</text>
</comment>
<evidence type="ECO:0000256" key="6">
    <source>
        <dbReference type="ARBA" id="ARBA00047806"/>
    </source>
</evidence>
<reference evidence="10 11" key="1">
    <citation type="submission" date="2024-10" db="EMBL/GenBank/DDBJ databases">
        <title>Updated reference genomes for cyclostephanoid diatoms.</title>
        <authorList>
            <person name="Roberts W.R."/>
            <person name="Alverson A.J."/>
        </authorList>
    </citation>
    <scope>NUCLEOTIDE SEQUENCE [LARGE SCALE GENOMIC DNA]</scope>
    <source>
        <strain evidence="10 11">AJA232-27</strain>
    </source>
</reference>
<evidence type="ECO:0000313" key="11">
    <source>
        <dbReference type="Proteomes" id="UP001530293"/>
    </source>
</evidence>
<dbReference type="PANTHER" id="PTHR42799:SF2">
    <property type="entry name" value="MITOCHONDRIAL PEPTIDE METHIONINE SULFOXIDE REDUCTASE"/>
    <property type="match status" value="1"/>
</dbReference>
<dbReference type="InterPro" id="IPR050162">
    <property type="entry name" value="MsrA_MetSO_reductase"/>
</dbReference>
<sequence length="295" mass="32511">MKPSLLLGNVPAIALALACQPMSAVAFSVPPSSSALFSASASTVRPTTSRSIIPISTSLCATREATFGMGCFWKPSETLLKQPGILATAVGYTGAPLSVTSRRPSPTYDTVCFGNDYVEAVRVVYDDSVVSYETVLDYFYKCQKPGYTRQYASVIFANDEKEGKIAERWKLDRRSNNREGTKKGGDDNSNFSYDNVSVEPASPFYRAEEYHQRYWEKQRLRGLFGLALIAGESGAYNTYLENIIGTQMMNDLLFGQSFDTLCGGVFLAGAGWMLVERLIARDVRELKPGDLIQQL</sequence>
<feature type="signal peptide" evidence="8">
    <location>
        <begin position="1"/>
        <end position="26"/>
    </location>
</feature>
<dbReference type="Gene3D" id="3.30.1060.10">
    <property type="entry name" value="Peptide methionine sulphoxide reductase MsrA"/>
    <property type="match status" value="1"/>
</dbReference>
<dbReference type="AlphaFoldDB" id="A0ABD3MSF3"/>
<comment type="catalytic activity">
    <reaction evidence="7">
        <text>[thioredoxin]-disulfide + L-methionine + H2O = L-methionine (S)-S-oxide + [thioredoxin]-dithiol</text>
        <dbReference type="Rhea" id="RHEA:19993"/>
        <dbReference type="Rhea" id="RHEA-COMP:10698"/>
        <dbReference type="Rhea" id="RHEA-COMP:10700"/>
        <dbReference type="ChEBI" id="CHEBI:15377"/>
        <dbReference type="ChEBI" id="CHEBI:29950"/>
        <dbReference type="ChEBI" id="CHEBI:50058"/>
        <dbReference type="ChEBI" id="CHEBI:57844"/>
        <dbReference type="ChEBI" id="CHEBI:58772"/>
        <dbReference type="EC" id="1.8.4.11"/>
    </reaction>
</comment>
<dbReference type="GO" id="GO:0008113">
    <property type="term" value="F:peptide-methionine (S)-S-oxide reductase activity"/>
    <property type="evidence" value="ECO:0007669"/>
    <property type="project" value="UniProtKB-EC"/>
</dbReference>
<feature type="domain" description="Peptide methionine sulphoxide reductase MsrA" evidence="9">
    <location>
        <begin position="64"/>
        <end position="219"/>
    </location>
</feature>
<evidence type="ECO:0000256" key="5">
    <source>
        <dbReference type="ARBA" id="ARBA00030643"/>
    </source>
</evidence>
<keyword evidence="8" id="KW-0732">Signal</keyword>